<proteinExistence type="predicted"/>
<sequence>MPLSSSVKSSVAKKLEEYEGRHPHLYLDSKGLVTIGIGHFIPNKNELSSVPLYTVKNNIPFTLASQQKKLEEYTIISQKPKNYKASWYRQFCTLVMKDSDINLQRDKHLNTFYSELVSIYNIPNGYKRNFDDYPEVVQKALFDMIFNLGQTKLRNIFVNFNAAIKQENWNDAALESNRPDVNSARNLYVRELLMQASNIPKTNQEVHQ</sequence>
<keyword evidence="4" id="KW-1185">Reference proteome</keyword>
<evidence type="ECO:0000256" key="1">
    <source>
        <dbReference type="ARBA" id="ARBA00022529"/>
    </source>
</evidence>
<accession>A0ABS0ZEH2</accession>
<dbReference type="RefSeq" id="WP_199463678.1">
    <property type="nucleotide sequence ID" value="NZ_JAEMUH010000016.1"/>
</dbReference>
<comment type="caution">
    <text evidence="3">The sequence shown here is derived from an EMBL/GenBank/DDBJ whole genome shotgun (WGS) entry which is preliminary data.</text>
</comment>
<evidence type="ECO:0000313" key="3">
    <source>
        <dbReference type="EMBL" id="MBJ7552095.1"/>
    </source>
</evidence>
<dbReference type="PANTHER" id="PTHR37406">
    <property type="entry name" value="T4-TYPE LYSOZYME 1-RELATED"/>
    <property type="match status" value="1"/>
</dbReference>
<dbReference type="Gene3D" id="1.10.530.40">
    <property type="match status" value="1"/>
</dbReference>
<dbReference type="InterPro" id="IPR052619">
    <property type="entry name" value="Phage_lysozyme-like"/>
</dbReference>
<dbReference type="InterPro" id="IPR023346">
    <property type="entry name" value="Lysozyme-like_dom_sf"/>
</dbReference>
<dbReference type="EMBL" id="JAEMUH010000016">
    <property type="protein sequence ID" value="MBJ7552095.1"/>
    <property type="molecule type" value="Genomic_DNA"/>
</dbReference>
<protein>
    <recommendedName>
        <fullName evidence="5">Lysozyme</fullName>
    </recommendedName>
</protein>
<organism evidence="3 4">
    <name type="scientific">Marinomonas ostreistagni</name>
    <dbReference type="NCBI Taxonomy" id="359209"/>
    <lineage>
        <taxon>Bacteria</taxon>
        <taxon>Pseudomonadati</taxon>
        <taxon>Pseudomonadota</taxon>
        <taxon>Gammaproteobacteria</taxon>
        <taxon>Oceanospirillales</taxon>
        <taxon>Oceanospirillaceae</taxon>
        <taxon>Marinomonas</taxon>
    </lineage>
</organism>
<evidence type="ECO:0008006" key="5">
    <source>
        <dbReference type="Google" id="ProtNLM"/>
    </source>
</evidence>
<name>A0ABS0ZEH2_9GAMM</name>
<dbReference type="SUPFAM" id="SSF53955">
    <property type="entry name" value="Lysozyme-like"/>
    <property type="match status" value="1"/>
</dbReference>
<gene>
    <name evidence="3" type="ORF">JHD44_15505</name>
</gene>
<keyword evidence="2" id="KW-0081">Bacteriolytic enzyme</keyword>
<evidence type="ECO:0000256" key="2">
    <source>
        <dbReference type="ARBA" id="ARBA00022638"/>
    </source>
</evidence>
<dbReference type="InterPro" id="IPR023347">
    <property type="entry name" value="Lysozyme_dom_sf"/>
</dbReference>
<dbReference type="PANTHER" id="PTHR37406:SF1">
    <property type="entry name" value="T4-TYPE LYSOZYME 1-RELATED"/>
    <property type="match status" value="1"/>
</dbReference>
<evidence type="ECO:0000313" key="4">
    <source>
        <dbReference type="Proteomes" id="UP000598488"/>
    </source>
</evidence>
<dbReference type="Proteomes" id="UP000598488">
    <property type="component" value="Unassembled WGS sequence"/>
</dbReference>
<keyword evidence="1" id="KW-0929">Antimicrobial</keyword>
<reference evidence="3 4" key="1">
    <citation type="submission" date="2020-12" db="EMBL/GenBank/DDBJ databases">
        <title>Comparative genome analysis of fungal antagonists Marinomonas ostreistagni 398 and M. spartinae 468.</title>
        <authorList>
            <person name="Fields J.L."/>
            <person name="Mavrodi O.V."/>
            <person name="Biber P.D."/>
            <person name="Indest K.J."/>
            <person name="Mavrodi D.V."/>
        </authorList>
    </citation>
    <scope>NUCLEOTIDE SEQUENCE [LARGE SCALE GENOMIC DNA]</scope>
    <source>
        <strain evidence="3 4">USM7</strain>
    </source>
</reference>